<dbReference type="GeneID" id="19124712"/>
<organism evidence="1 2">
    <name type="scientific">Bipolaris oryzae ATCC 44560</name>
    <dbReference type="NCBI Taxonomy" id="930090"/>
    <lineage>
        <taxon>Eukaryota</taxon>
        <taxon>Fungi</taxon>
        <taxon>Dikarya</taxon>
        <taxon>Ascomycota</taxon>
        <taxon>Pezizomycotina</taxon>
        <taxon>Dothideomycetes</taxon>
        <taxon>Pleosporomycetidae</taxon>
        <taxon>Pleosporales</taxon>
        <taxon>Pleosporineae</taxon>
        <taxon>Pleosporaceae</taxon>
        <taxon>Bipolaris</taxon>
    </lineage>
</organism>
<evidence type="ECO:0000313" key="2">
    <source>
        <dbReference type="Proteomes" id="UP000054032"/>
    </source>
</evidence>
<feature type="non-terminal residue" evidence="1">
    <location>
        <position position="1"/>
    </location>
</feature>
<proteinExistence type="predicted"/>
<dbReference type="KEGG" id="bor:COCMIDRAFT_57155"/>
<accession>W6ZFK6</accession>
<feature type="non-terminal residue" evidence="1">
    <location>
        <position position="92"/>
    </location>
</feature>
<evidence type="ECO:0000313" key="1">
    <source>
        <dbReference type="EMBL" id="EUC50627.1"/>
    </source>
</evidence>
<keyword evidence="2" id="KW-1185">Reference proteome</keyword>
<sequence>LGALGGPATRLPSVAAECYYFPLGVTLGCAGCSQPRALSATKLRDEVVLLKHETQTKTISEWPSLYSAMVCPLGGVLADDAKSGTRPLISTL</sequence>
<name>W6ZFK6_COCMI</name>
<dbReference type="Proteomes" id="UP000054032">
    <property type="component" value="Unassembled WGS sequence"/>
</dbReference>
<dbReference type="HOGENOM" id="CLU_2418933_0_0_1"/>
<protein>
    <submittedName>
        <fullName evidence="1">Uncharacterized protein</fullName>
    </submittedName>
</protein>
<dbReference type="AlphaFoldDB" id="W6ZFK6"/>
<dbReference type="EMBL" id="KI963922">
    <property type="protein sequence ID" value="EUC50627.1"/>
    <property type="molecule type" value="Genomic_DNA"/>
</dbReference>
<gene>
    <name evidence="1" type="ORF">COCMIDRAFT_57155</name>
</gene>
<dbReference type="RefSeq" id="XP_007682923.1">
    <property type="nucleotide sequence ID" value="XM_007684733.1"/>
</dbReference>
<reference evidence="1 2" key="1">
    <citation type="journal article" date="2013" name="PLoS Genet.">
        <title>Comparative genome structure, secondary metabolite, and effector coding capacity across Cochliobolus pathogens.</title>
        <authorList>
            <person name="Condon B.J."/>
            <person name="Leng Y."/>
            <person name="Wu D."/>
            <person name="Bushley K.E."/>
            <person name="Ohm R.A."/>
            <person name="Otillar R."/>
            <person name="Martin J."/>
            <person name="Schackwitz W."/>
            <person name="Grimwood J."/>
            <person name="MohdZainudin N."/>
            <person name="Xue C."/>
            <person name="Wang R."/>
            <person name="Manning V.A."/>
            <person name="Dhillon B."/>
            <person name="Tu Z.J."/>
            <person name="Steffenson B.J."/>
            <person name="Salamov A."/>
            <person name="Sun H."/>
            <person name="Lowry S."/>
            <person name="LaButti K."/>
            <person name="Han J."/>
            <person name="Copeland A."/>
            <person name="Lindquist E."/>
            <person name="Barry K."/>
            <person name="Schmutz J."/>
            <person name="Baker S.E."/>
            <person name="Ciuffetti L.M."/>
            <person name="Grigoriev I.V."/>
            <person name="Zhong S."/>
            <person name="Turgeon B.G."/>
        </authorList>
    </citation>
    <scope>NUCLEOTIDE SEQUENCE [LARGE SCALE GENOMIC DNA]</scope>
    <source>
        <strain evidence="1 2">ATCC 44560</strain>
    </source>
</reference>